<gene>
    <name evidence="1" type="ORF">EEJ42_26890</name>
</gene>
<comment type="caution">
    <text evidence="1">The sequence shown here is derived from an EMBL/GenBank/DDBJ whole genome shotgun (WGS) entry which is preliminary data.</text>
</comment>
<evidence type="ECO:0000313" key="2">
    <source>
        <dbReference type="Proteomes" id="UP000275401"/>
    </source>
</evidence>
<organism evidence="1 2">
    <name type="scientific">Streptomyces botrytidirepellens</name>
    <dbReference type="NCBI Taxonomy" id="2486417"/>
    <lineage>
        <taxon>Bacteria</taxon>
        <taxon>Bacillati</taxon>
        <taxon>Actinomycetota</taxon>
        <taxon>Actinomycetes</taxon>
        <taxon>Kitasatosporales</taxon>
        <taxon>Streptomycetaceae</taxon>
        <taxon>Streptomyces</taxon>
    </lineage>
</organism>
<keyword evidence="2" id="KW-1185">Reference proteome</keyword>
<dbReference type="Pfam" id="PF10604">
    <property type="entry name" value="Polyketide_cyc2"/>
    <property type="match status" value="1"/>
</dbReference>
<dbReference type="InterPro" id="IPR023393">
    <property type="entry name" value="START-like_dom_sf"/>
</dbReference>
<accession>A0A3M8VNI2</accession>
<name>A0A3M8VNI2_9ACTN</name>
<reference evidence="1 2" key="1">
    <citation type="submission" date="2018-11" db="EMBL/GenBank/DDBJ databases">
        <title>The Potential of Streptomyces as Biocontrol Agents against the Tomato grey mould, Botrytis cinerea (Gray mold) Frontiers in Microbiology.</title>
        <authorList>
            <person name="Li D."/>
        </authorList>
    </citation>
    <scope>NUCLEOTIDE SEQUENCE [LARGE SCALE GENOMIC DNA]</scope>
    <source>
        <strain evidence="1 2">NEAU-LD23</strain>
    </source>
</reference>
<evidence type="ECO:0000313" key="1">
    <source>
        <dbReference type="EMBL" id="RNG18289.1"/>
    </source>
</evidence>
<dbReference type="SUPFAM" id="SSF55961">
    <property type="entry name" value="Bet v1-like"/>
    <property type="match status" value="1"/>
</dbReference>
<dbReference type="EMBL" id="RIBZ01000314">
    <property type="protein sequence ID" value="RNG18289.1"/>
    <property type="molecule type" value="Genomic_DNA"/>
</dbReference>
<protein>
    <submittedName>
        <fullName evidence="1">SRPBCC family protein</fullName>
    </submittedName>
</protein>
<dbReference type="Gene3D" id="3.30.530.20">
    <property type="match status" value="1"/>
</dbReference>
<dbReference type="AlphaFoldDB" id="A0A3M8VNI2"/>
<proteinExistence type="predicted"/>
<dbReference type="RefSeq" id="WP_123103782.1">
    <property type="nucleotide sequence ID" value="NZ_RIBZ01000314.1"/>
</dbReference>
<sequence length="153" mass="17641">MVKVEKEQTIACTPEAFLDFVMDIERYVEVDDKVGPISWVRRNGNLTEFKFQPRLPGLRLPEPKAIAQMRLTPGSCIDIRLAPLPLNKFNHRMAEFSARFSCVPVDGGIRATRMISFQFNPLTRWMLDPVLRRTIPGSVERELRLSKEILERA</sequence>
<dbReference type="InterPro" id="IPR019587">
    <property type="entry name" value="Polyketide_cyclase/dehydratase"/>
</dbReference>
<dbReference type="Proteomes" id="UP000275401">
    <property type="component" value="Unassembled WGS sequence"/>
</dbReference>